<reference evidence="1 2" key="1">
    <citation type="journal article" date="2009" name="Stand. Genomic Sci.">
        <title>Complete genome sequence of Capnocytophaga ochracea type strain (VPI 2845).</title>
        <authorList>
            <person name="Mavrommatis K."/>
            <person name="Gronow S."/>
            <person name="Saunders E."/>
            <person name="Land M."/>
            <person name="Lapidus A."/>
            <person name="Copeland A."/>
            <person name="Glavina Del Rio T."/>
            <person name="Nolan M."/>
            <person name="Lucas S."/>
            <person name="Chen F."/>
            <person name="Tice H."/>
            <person name="Cheng J.F."/>
            <person name="Bruce D."/>
            <person name="Goodwin L."/>
            <person name="Pitluck S."/>
            <person name="Pati A."/>
            <person name="Ivanova N."/>
            <person name="Chen A."/>
            <person name="Palaniappan K."/>
            <person name="Chain P."/>
            <person name="Hauser L."/>
            <person name="Chang Y.J."/>
            <person name="Jeffries C.D."/>
            <person name="Brettin T."/>
            <person name="Detter J.C."/>
            <person name="Han C."/>
            <person name="Bristow J."/>
            <person name="Goker M."/>
            <person name="Rohde M."/>
            <person name="Eisen J.A."/>
            <person name="Markowitz V."/>
            <person name="Kyrpides N.C."/>
            <person name="Klenk H.P."/>
            <person name="Hugenholtz P."/>
        </authorList>
    </citation>
    <scope>NUCLEOTIDE SEQUENCE [LARGE SCALE GENOMIC DNA]</scope>
    <source>
        <strain evidence="2">ATCC 27872 / DSM 7271 / JCM 12966 / VPI 2845</strain>
    </source>
</reference>
<name>C7M526_CAPOD</name>
<dbReference type="PROSITE" id="PS51257">
    <property type="entry name" value="PROKAR_LIPOPROTEIN"/>
    <property type="match status" value="1"/>
</dbReference>
<evidence type="ECO:0000313" key="2">
    <source>
        <dbReference type="Proteomes" id="UP000006650"/>
    </source>
</evidence>
<dbReference type="EMBL" id="CP001632">
    <property type="protein sequence ID" value="ACU91726.1"/>
    <property type="molecule type" value="Genomic_DNA"/>
</dbReference>
<dbReference type="AlphaFoldDB" id="C7M526"/>
<dbReference type="Proteomes" id="UP000006650">
    <property type="component" value="Chromosome"/>
</dbReference>
<keyword evidence="2" id="KW-1185">Reference proteome</keyword>
<accession>C7M526</accession>
<evidence type="ECO:0000313" key="1">
    <source>
        <dbReference type="EMBL" id="ACU91726.1"/>
    </source>
</evidence>
<dbReference type="RefSeq" id="WP_012796939.1">
    <property type="nucleotide sequence ID" value="NC_013162.1"/>
</dbReference>
<dbReference type="KEGG" id="coc:Coch_0161"/>
<protein>
    <submittedName>
        <fullName evidence="1">Uncharacterized protein</fullName>
    </submittedName>
</protein>
<organism evidence="1 2">
    <name type="scientific">Capnocytophaga ochracea (strain ATCC 27872 / DSM 7271 / CCUG 9716 / JCM 12966 / NCTC 12371 / SS31 / VPI 2845)</name>
    <name type="common">Bacteroides ochraceus</name>
    <dbReference type="NCBI Taxonomy" id="521097"/>
    <lineage>
        <taxon>Bacteria</taxon>
        <taxon>Pseudomonadati</taxon>
        <taxon>Bacteroidota</taxon>
        <taxon>Flavobacteriia</taxon>
        <taxon>Flavobacteriales</taxon>
        <taxon>Flavobacteriaceae</taxon>
        <taxon>Capnocytophaga</taxon>
    </lineage>
</organism>
<proteinExistence type="predicted"/>
<dbReference type="HOGENOM" id="CLU_1516595_0_0_10"/>
<dbReference type="eggNOG" id="ENOG50347ZB">
    <property type="taxonomic scope" value="Bacteria"/>
</dbReference>
<dbReference type="STRING" id="521097.Coch_0161"/>
<sequence>MVTKKTILVVFCILSLVMIGCSKIVADLGMQRKPYLGTDLKIDGYYYSDSPIWDKTIAVTIFYRDGVSILVFIYAEQDIFQSIEKKFLYNQDVLSKIKNDPYGIGVFTINNKSLEMENFIGRGFKHTYHIYGEIINDSTFVMKRFIGIEGSESFHNLKFKFKKFSPKPDSTSVYIR</sequence>
<gene>
    <name evidence="1" type="ordered locus">Coch_0161</name>
</gene>
<dbReference type="GeneID" id="29675445"/>